<dbReference type="EMBL" id="BAAANB010000008">
    <property type="protein sequence ID" value="GAA2027672.1"/>
    <property type="molecule type" value="Genomic_DNA"/>
</dbReference>
<evidence type="ECO:0000313" key="1">
    <source>
        <dbReference type="EMBL" id="GAA2027672.1"/>
    </source>
</evidence>
<accession>A0ABN2U3A1</accession>
<evidence type="ECO:0000313" key="2">
    <source>
        <dbReference type="Proteomes" id="UP001501285"/>
    </source>
</evidence>
<name>A0ABN2U3A1_9MICO</name>
<organism evidence="1 2">
    <name type="scientific">Terrabacter terrae</name>
    <dbReference type="NCBI Taxonomy" id="318434"/>
    <lineage>
        <taxon>Bacteria</taxon>
        <taxon>Bacillati</taxon>
        <taxon>Actinomycetota</taxon>
        <taxon>Actinomycetes</taxon>
        <taxon>Micrococcales</taxon>
        <taxon>Intrasporangiaceae</taxon>
        <taxon>Terrabacter</taxon>
    </lineage>
</organism>
<comment type="caution">
    <text evidence="1">The sequence shown here is derived from an EMBL/GenBank/DDBJ whole genome shotgun (WGS) entry which is preliminary data.</text>
</comment>
<dbReference type="Proteomes" id="UP001501285">
    <property type="component" value="Unassembled WGS sequence"/>
</dbReference>
<dbReference type="RefSeq" id="WP_343989934.1">
    <property type="nucleotide sequence ID" value="NZ_BAAANB010000008.1"/>
</dbReference>
<gene>
    <name evidence="1" type="ORF">GCM10009740_16670</name>
</gene>
<proteinExistence type="predicted"/>
<sequence>MTFIETRTPEATAQLSEPLQVTAGGIRLSLEATCQRFEESRRLVLGFYLRNPGAEALTVDDVAPQAPQMAGDSRSAIAGDCTAGSAQSSLPLRLEAGDSAWVLMRLATAQECLQGITLRPVVSARASVGHQVAFSFDPFPDGLGGSAIETRCVS</sequence>
<reference evidence="1 2" key="1">
    <citation type="journal article" date="2019" name="Int. J. Syst. Evol. Microbiol.">
        <title>The Global Catalogue of Microorganisms (GCM) 10K type strain sequencing project: providing services to taxonomists for standard genome sequencing and annotation.</title>
        <authorList>
            <consortium name="The Broad Institute Genomics Platform"/>
            <consortium name="The Broad Institute Genome Sequencing Center for Infectious Disease"/>
            <person name="Wu L."/>
            <person name="Ma J."/>
        </authorList>
    </citation>
    <scope>NUCLEOTIDE SEQUENCE [LARGE SCALE GENOMIC DNA]</scope>
    <source>
        <strain evidence="1 2">JCM 14283</strain>
    </source>
</reference>
<keyword evidence="2" id="KW-1185">Reference proteome</keyword>
<protein>
    <submittedName>
        <fullName evidence="1">Uncharacterized protein</fullName>
    </submittedName>
</protein>